<evidence type="ECO:0000313" key="1">
    <source>
        <dbReference type="EMBL" id="TPH00215.1"/>
    </source>
</evidence>
<dbReference type="EMBL" id="SDPK01000016">
    <property type="protein sequence ID" value="TPH00215.1"/>
    <property type="molecule type" value="Genomic_DNA"/>
</dbReference>
<reference evidence="1 2" key="1">
    <citation type="submission" date="2019-01" db="EMBL/GenBank/DDBJ databases">
        <title>Comparative genomic analysis identifies haemin-independent Haemophilus haemolyticus: a formal re-classification of Haemophilus intermedius.</title>
        <authorList>
            <person name="Harris T.M."/>
            <person name="Price E.P."/>
            <person name="Sarovich D.S."/>
            <person name="Norskov-Lauritsen N."/>
            <person name="Beissbarth J."/>
            <person name="Chang A.B."/>
            <person name="Smith-Vaughan H.C."/>
        </authorList>
    </citation>
    <scope>NUCLEOTIDE SEQUENCE [LARGE SCALE GENOMIC DNA]</scope>
    <source>
        <strain evidence="1 2">PN24</strain>
    </source>
</reference>
<sequence>MEANTPFPCNACGKCCRHVNLSEQTAYLDRGDGVCHYFNESTNLCSIYETRPLVCRVEDYYKTYLTHICDWDEFIVINQKICEQLQKCEPTLQSSSL</sequence>
<gene>
    <name evidence="1" type="ORF">EUX55_04245</name>
</gene>
<dbReference type="Proteomes" id="UP000317926">
    <property type="component" value="Unassembled WGS sequence"/>
</dbReference>
<comment type="caution">
    <text evidence="1">The sequence shown here is derived from an EMBL/GenBank/DDBJ whole genome shotgun (WGS) entry which is preliminary data.</text>
</comment>
<dbReference type="RefSeq" id="WP_140519333.1">
    <property type="nucleotide sequence ID" value="NZ_JACBKC010000016.1"/>
</dbReference>
<dbReference type="Pfam" id="PF03692">
    <property type="entry name" value="CxxCxxCC"/>
    <property type="match status" value="1"/>
</dbReference>
<name>A0A502JQ37_HAEHA</name>
<dbReference type="AlphaFoldDB" id="A0A502JQ37"/>
<organism evidence="1 2">
    <name type="scientific">Haemophilus haemolyticus</name>
    <dbReference type="NCBI Taxonomy" id="726"/>
    <lineage>
        <taxon>Bacteria</taxon>
        <taxon>Pseudomonadati</taxon>
        <taxon>Pseudomonadota</taxon>
        <taxon>Gammaproteobacteria</taxon>
        <taxon>Pasteurellales</taxon>
        <taxon>Pasteurellaceae</taxon>
        <taxon>Haemophilus</taxon>
    </lineage>
</organism>
<accession>A0A502JQ37</accession>
<dbReference type="InterPro" id="IPR005358">
    <property type="entry name" value="Puta_zinc/iron-chelating_dom"/>
</dbReference>
<evidence type="ECO:0000313" key="2">
    <source>
        <dbReference type="Proteomes" id="UP000317926"/>
    </source>
</evidence>
<proteinExistence type="predicted"/>
<protein>
    <submittedName>
        <fullName evidence="1">YkgJ family cysteine cluster protein</fullName>
    </submittedName>
</protein>